<keyword evidence="1" id="KW-0472">Membrane</keyword>
<accession>A0A2S6GIX5</accession>
<evidence type="ECO:0000313" key="3">
    <source>
        <dbReference type="Proteomes" id="UP000239203"/>
    </source>
</evidence>
<gene>
    <name evidence="2" type="ORF">CLV40_11516</name>
</gene>
<evidence type="ECO:0000256" key="1">
    <source>
        <dbReference type="SAM" id="Phobius"/>
    </source>
</evidence>
<reference evidence="2 3" key="1">
    <citation type="submission" date="2018-02" db="EMBL/GenBank/DDBJ databases">
        <title>Genomic Encyclopedia of Archaeal and Bacterial Type Strains, Phase II (KMG-II): from individual species to whole genera.</title>
        <authorList>
            <person name="Goeker M."/>
        </authorList>
    </citation>
    <scope>NUCLEOTIDE SEQUENCE [LARGE SCALE GENOMIC DNA]</scope>
    <source>
        <strain evidence="2 3">YU 961-1</strain>
    </source>
</reference>
<keyword evidence="1" id="KW-1133">Transmembrane helix</keyword>
<sequence>MPRSTIGPVPRPERTRGFLRLLRWSVRSSARGADHVEAVVVVLCALGALVAVPVAAAVGTEVYVGTSAAARREQATRIPAEATVLVATPAGLSGSGGAALPHSFQAPVEWFAGGERHTGMASVPEGTRVGEHQTVWLDVVTGEPVSQPTRATDAVTSAITVAVLVLMFALVGLVVLCATAHSALDRLRLRGWAEEWARVGPRWSHHTP</sequence>
<keyword evidence="3" id="KW-1185">Reference proteome</keyword>
<dbReference type="PANTHER" id="PTHR42305">
    <property type="entry name" value="MEMBRANE PROTEIN RV1733C-RELATED"/>
    <property type="match status" value="1"/>
</dbReference>
<dbReference type="EMBL" id="PTIX01000015">
    <property type="protein sequence ID" value="PPK65169.1"/>
    <property type="molecule type" value="Genomic_DNA"/>
</dbReference>
<dbReference type="AlphaFoldDB" id="A0A2S6GIX5"/>
<dbReference type="Proteomes" id="UP000239203">
    <property type="component" value="Unassembled WGS sequence"/>
</dbReference>
<dbReference type="PANTHER" id="PTHR42305:SF1">
    <property type="entry name" value="MEMBRANE PROTEIN RV1733C-RELATED"/>
    <property type="match status" value="1"/>
</dbReference>
<protein>
    <submittedName>
        <fullName evidence="2">Uncharacterized protein</fullName>
    </submittedName>
</protein>
<proteinExistence type="predicted"/>
<comment type="caution">
    <text evidence="2">The sequence shown here is derived from an EMBL/GenBank/DDBJ whole genome shotgun (WGS) entry which is preliminary data.</text>
</comment>
<evidence type="ECO:0000313" key="2">
    <source>
        <dbReference type="EMBL" id="PPK65169.1"/>
    </source>
</evidence>
<feature type="transmembrane region" description="Helical" evidence="1">
    <location>
        <begin position="154"/>
        <end position="180"/>
    </location>
</feature>
<organism evidence="2 3">
    <name type="scientific">Actinokineospora auranticolor</name>
    <dbReference type="NCBI Taxonomy" id="155976"/>
    <lineage>
        <taxon>Bacteria</taxon>
        <taxon>Bacillati</taxon>
        <taxon>Actinomycetota</taxon>
        <taxon>Actinomycetes</taxon>
        <taxon>Pseudonocardiales</taxon>
        <taxon>Pseudonocardiaceae</taxon>
        <taxon>Actinokineospora</taxon>
    </lineage>
</organism>
<keyword evidence="1" id="KW-0812">Transmembrane</keyword>
<dbReference type="InterPro" id="IPR039708">
    <property type="entry name" value="MT1774/Rv1733c-like"/>
</dbReference>
<feature type="transmembrane region" description="Helical" evidence="1">
    <location>
        <begin position="36"/>
        <end position="58"/>
    </location>
</feature>
<name>A0A2S6GIX5_9PSEU</name>